<name>A0A6G1G268_9PEZI</name>
<proteinExistence type="predicted"/>
<keyword evidence="3" id="KW-1185">Reference proteome</keyword>
<feature type="region of interest" description="Disordered" evidence="1">
    <location>
        <begin position="85"/>
        <end position="107"/>
    </location>
</feature>
<reference evidence="4" key="3">
    <citation type="submission" date="2025-04" db="UniProtKB">
        <authorList>
            <consortium name="RefSeq"/>
        </authorList>
    </citation>
    <scope>IDENTIFICATION</scope>
    <source>
        <strain evidence="4">CBS 781.70</strain>
    </source>
</reference>
<dbReference type="Proteomes" id="UP000504638">
    <property type="component" value="Unplaced"/>
</dbReference>
<organism evidence="2">
    <name type="scientific">Eremomyces bilateralis CBS 781.70</name>
    <dbReference type="NCBI Taxonomy" id="1392243"/>
    <lineage>
        <taxon>Eukaryota</taxon>
        <taxon>Fungi</taxon>
        <taxon>Dikarya</taxon>
        <taxon>Ascomycota</taxon>
        <taxon>Pezizomycotina</taxon>
        <taxon>Dothideomycetes</taxon>
        <taxon>Dothideomycetes incertae sedis</taxon>
        <taxon>Eremomycetales</taxon>
        <taxon>Eremomycetaceae</taxon>
        <taxon>Eremomyces</taxon>
    </lineage>
</organism>
<dbReference type="GeneID" id="54418330"/>
<reference evidence="4" key="2">
    <citation type="submission" date="2020-04" db="EMBL/GenBank/DDBJ databases">
        <authorList>
            <consortium name="NCBI Genome Project"/>
        </authorList>
    </citation>
    <scope>NUCLEOTIDE SEQUENCE</scope>
    <source>
        <strain evidence="4">CBS 781.70</strain>
    </source>
</reference>
<evidence type="ECO:0000313" key="3">
    <source>
        <dbReference type="Proteomes" id="UP000504638"/>
    </source>
</evidence>
<gene>
    <name evidence="2 4" type="ORF">P152DRAFT_44284</name>
</gene>
<dbReference type="AlphaFoldDB" id="A0A6G1G268"/>
<sequence length="107" mass="12118">MSPILSLYTPLLSKGVFCSGPTVWTLITCVPGLVLEVFPFSGGTFTVQVFRAYPFVHPRYLDQSFVCNTMPVFVVLPKMRPSQHHTFLSRPLDEKDATQQTLRCRPQ</sequence>
<evidence type="ECO:0000256" key="1">
    <source>
        <dbReference type="SAM" id="MobiDB-lite"/>
    </source>
</evidence>
<evidence type="ECO:0000313" key="2">
    <source>
        <dbReference type="EMBL" id="KAF1812082.1"/>
    </source>
</evidence>
<dbReference type="RefSeq" id="XP_033533713.1">
    <property type="nucleotide sequence ID" value="XM_033677760.1"/>
</dbReference>
<protein>
    <submittedName>
        <fullName evidence="2 4">Uncharacterized protein</fullName>
    </submittedName>
</protein>
<accession>A0A6G1G268</accession>
<evidence type="ECO:0000313" key="4">
    <source>
        <dbReference type="RefSeq" id="XP_033533713.1"/>
    </source>
</evidence>
<dbReference type="EMBL" id="ML975159">
    <property type="protein sequence ID" value="KAF1812082.1"/>
    <property type="molecule type" value="Genomic_DNA"/>
</dbReference>
<feature type="compositionally biased region" description="Polar residues" evidence="1">
    <location>
        <begin position="98"/>
        <end position="107"/>
    </location>
</feature>
<reference evidence="2 4" key="1">
    <citation type="submission" date="2020-01" db="EMBL/GenBank/DDBJ databases">
        <authorList>
            <consortium name="DOE Joint Genome Institute"/>
            <person name="Haridas S."/>
            <person name="Albert R."/>
            <person name="Binder M."/>
            <person name="Bloem J."/>
            <person name="Labutti K."/>
            <person name="Salamov A."/>
            <person name="Andreopoulos B."/>
            <person name="Baker S.E."/>
            <person name="Barry K."/>
            <person name="Bills G."/>
            <person name="Bluhm B.H."/>
            <person name="Cannon C."/>
            <person name="Castanera R."/>
            <person name="Culley D.E."/>
            <person name="Daum C."/>
            <person name="Ezra D."/>
            <person name="Gonzalez J.B."/>
            <person name="Henrissat B."/>
            <person name="Kuo A."/>
            <person name="Liang C."/>
            <person name="Lipzen A."/>
            <person name="Lutzoni F."/>
            <person name="Magnuson J."/>
            <person name="Mondo S."/>
            <person name="Nolan M."/>
            <person name="Ohm R."/>
            <person name="Pangilinan J."/>
            <person name="Park H.-J."/>
            <person name="Ramirez L."/>
            <person name="Alfaro M."/>
            <person name="Sun H."/>
            <person name="Tritt A."/>
            <person name="Yoshinaga Y."/>
            <person name="Zwiers L.-H."/>
            <person name="Turgeon B.G."/>
            <person name="Goodwin S.B."/>
            <person name="Spatafora J.W."/>
            <person name="Crous P.W."/>
            <person name="Grigoriev I.V."/>
        </authorList>
    </citation>
    <scope>NUCLEOTIDE SEQUENCE</scope>
    <source>
        <strain evidence="2 4">CBS 781.70</strain>
    </source>
</reference>